<dbReference type="AlphaFoldDB" id="A0A939EK40"/>
<reference evidence="1" key="1">
    <citation type="submission" date="2020-12" db="EMBL/GenBank/DDBJ databases">
        <title>Oil enriched cultivation method for isolating marine PHA-producing bacteria.</title>
        <authorList>
            <person name="Zheng W."/>
            <person name="Yu S."/>
            <person name="Huang Y."/>
        </authorList>
    </citation>
    <scope>NUCLEOTIDE SEQUENCE</scope>
    <source>
        <strain evidence="1">SY-2-12</strain>
    </source>
</reference>
<evidence type="ECO:0000313" key="1">
    <source>
        <dbReference type="EMBL" id="MBN9673149.1"/>
    </source>
</evidence>
<dbReference type="SUPFAM" id="SSF52540">
    <property type="entry name" value="P-loop containing nucleoside triphosphate hydrolases"/>
    <property type="match status" value="1"/>
</dbReference>
<dbReference type="EMBL" id="JAEKJZ010000006">
    <property type="protein sequence ID" value="MBN9673149.1"/>
    <property type="molecule type" value="Genomic_DNA"/>
</dbReference>
<dbReference type="InterPro" id="IPR005331">
    <property type="entry name" value="Sulfotransferase"/>
</dbReference>
<comment type="caution">
    <text evidence="1">The sequence shown here is derived from an EMBL/GenBank/DDBJ whole genome shotgun (WGS) entry which is preliminary data.</text>
</comment>
<dbReference type="GO" id="GO:0016020">
    <property type="term" value="C:membrane"/>
    <property type="evidence" value="ECO:0007669"/>
    <property type="project" value="InterPro"/>
</dbReference>
<gene>
    <name evidence="1" type="ORF">JF539_22520</name>
</gene>
<organism evidence="1 2">
    <name type="scientific">Roseibium aggregatum</name>
    <dbReference type="NCBI Taxonomy" id="187304"/>
    <lineage>
        <taxon>Bacteria</taxon>
        <taxon>Pseudomonadati</taxon>
        <taxon>Pseudomonadota</taxon>
        <taxon>Alphaproteobacteria</taxon>
        <taxon>Hyphomicrobiales</taxon>
        <taxon>Stappiaceae</taxon>
        <taxon>Roseibium</taxon>
    </lineage>
</organism>
<dbReference type="RefSeq" id="WP_207143004.1">
    <property type="nucleotide sequence ID" value="NZ_JAEKJZ010000006.1"/>
</dbReference>
<dbReference type="Gene3D" id="3.40.50.300">
    <property type="entry name" value="P-loop containing nucleotide triphosphate hydrolases"/>
    <property type="match status" value="1"/>
</dbReference>
<dbReference type="Proteomes" id="UP000664096">
    <property type="component" value="Unassembled WGS sequence"/>
</dbReference>
<dbReference type="GO" id="GO:0008146">
    <property type="term" value="F:sulfotransferase activity"/>
    <property type="evidence" value="ECO:0007669"/>
    <property type="project" value="InterPro"/>
</dbReference>
<sequence length="237" mass="27521">MAVELKNHNIVYFPMPKVACTSLKMLFFQINEGRIFEIYKEDGKLMHIHNAAYGSPSFWDVKHKDYENMIRIALIRDPVARLLSAYSNRVRYHRELSEQRIDLDLAKKLGVGPNPSPDEFFNNLEKYRILSSSIKHHTDPATTFLGPDLTYFQKIYRIEELDKLTRFLSDTVQQDLVLGREQTGGQKVKFMELERQARKNLTQYCLGDYALMKDYYQIPSEISGRFPSAAAVETVQA</sequence>
<accession>A0A939EK40</accession>
<name>A0A939EK40_9HYPH</name>
<evidence type="ECO:0000313" key="2">
    <source>
        <dbReference type="Proteomes" id="UP000664096"/>
    </source>
</evidence>
<proteinExistence type="predicted"/>
<dbReference type="Pfam" id="PF03567">
    <property type="entry name" value="Sulfotransfer_2"/>
    <property type="match status" value="1"/>
</dbReference>
<protein>
    <submittedName>
        <fullName evidence="1">Sulfotransferase family 2 domain-containing protein</fullName>
    </submittedName>
</protein>
<dbReference type="InterPro" id="IPR027417">
    <property type="entry name" value="P-loop_NTPase"/>
</dbReference>